<organism evidence="1 2">
    <name type="scientific">Methanosarcina mazei</name>
    <name type="common">Methanosarcina frisia</name>
    <dbReference type="NCBI Taxonomy" id="2209"/>
    <lineage>
        <taxon>Archaea</taxon>
        <taxon>Methanobacteriati</taxon>
        <taxon>Methanobacteriota</taxon>
        <taxon>Stenosarchaea group</taxon>
        <taxon>Methanomicrobia</taxon>
        <taxon>Methanosarcinales</taxon>
        <taxon>Methanosarcinaceae</taxon>
        <taxon>Methanosarcina</taxon>
    </lineage>
</organism>
<evidence type="ECO:0000313" key="1">
    <source>
        <dbReference type="EMBL" id="KKG35331.1"/>
    </source>
</evidence>
<comment type="caution">
    <text evidence="1">The sequence shown here is derived from an EMBL/GenBank/DDBJ whole genome shotgun (WGS) entry which is preliminary data.</text>
</comment>
<dbReference type="AlphaFoldDB" id="A0A0F8E6D6"/>
<evidence type="ECO:0000313" key="2">
    <source>
        <dbReference type="Proteomes" id="UP000034399"/>
    </source>
</evidence>
<protein>
    <submittedName>
        <fullName evidence="1">Uncharacterized protein</fullName>
    </submittedName>
</protein>
<reference evidence="1 2" key="1">
    <citation type="journal article" date="2015" name="ISME J.">
        <title>Genomic and phenotypic differentiation among Methanosarcina mazei populations from Columbia River sediment.</title>
        <authorList>
            <person name="Youngblut N.D."/>
            <person name="Wirth J.S."/>
            <person name="Henriksen J.R."/>
            <person name="Smith M."/>
            <person name="Simon H."/>
            <person name="Metcalf W.W."/>
            <person name="Whitaker R.J."/>
        </authorList>
    </citation>
    <scope>NUCLEOTIDE SEQUENCE [LARGE SCALE GENOMIC DNA]</scope>
    <source>
        <strain evidence="1 2">3.F.A.1A.1</strain>
    </source>
</reference>
<gene>
    <name evidence="1" type="ORF">DU52_15430</name>
</gene>
<dbReference type="PATRIC" id="fig|2209.61.peg.3323"/>
<sequence length="85" mass="10071">MARIDYSQVSPCQEPDHKKRWDTLTRVFEPARMRDIERTSEKWIDARHLNGTRRFRDGSKALVGKRISSGRWCVIVVKEVLWRAS</sequence>
<name>A0A0F8E6D6_METMZ</name>
<proteinExistence type="predicted"/>
<dbReference type="Proteomes" id="UP000034399">
    <property type="component" value="Unassembled WGS sequence"/>
</dbReference>
<dbReference type="EMBL" id="JJPA01000071">
    <property type="protein sequence ID" value="KKG35331.1"/>
    <property type="molecule type" value="Genomic_DNA"/>
</dbReference>
<accession>A0A0F8E6D6</accession>